<organism evidence="2 3">
    <name type="scientific">Sanghuangporus baumii</name>
    <name type="common">Phellinus baumii</name>
    <dbReference type="NCBI Taxonomy" id="108892"/>
    <lineage>
        <taxon>Eukaryota</taxon>
        <taxon>Fungi</taxon>
        <taxon>Dikarya</taxon>
        <taxon>Basidiomycota</taxon>
        <taxon>Agaricomycotina</taxon>
        <taxon>Agaricomycetes</taxon>
        <taxon>Hymenochaetales</taxon>
        <taxon>Hymenochaetaceae</taxon>
        <taxon>Sanghuangporus</taxon>
    </lineage>
</organism>
<dbReference type="OrthoDB" id="3243505at2759"/>
<evidence type="ECO:0000313" key="2">
    <source>
        <dbReference type="EMBL" id="OCB89267.1"/>
    </source>
</evidence>
<evidence type="ECO:0000256" key="1">
    <source>
        <dbReference type="SAM" id="MobiDB-lite"/>
    </source>
</evidence>
<dbReference type="AlphaFoldDB" id="A0A9Q5N6P3"/>
<reference evidence="2" key="1">
    <citation type="submission" date="2016-06" db="EMBL/GenBank/DDBJ databases">
        <title>Draft Genome sequence of the fungus Inonotus baumii.</title>
        <authorList>
            <person name="Zhu H."/>
            <person name="Lin W."/>
        </authorList>
    </citation>
    <scope>NUCLEOTIDE SEQUENCE</scope>
    <source>
        <strain evidence="2">821</strain>
    </source>
</reference>
<dbReference type="Proteomes" id="UP000757232">
    <property type="component" value="Unassembled WGS sequence"/>
</dbReference>
<dbReference type="EMBL" id="LNZH02000160">
    <property type="protein sequence ID" value="OCB89267.1"/>
    <property type="molecule type" value="Genomic_DNA"/>
</dbReference>
<keyword evidence="3" id="KW-1185">Reference proteome</keyword>
<comment type="caution">
    <text evidence="2">The sequence shown here is derived from an EMBL/GenBank/DDBJ whole genome shotgun (WGS) entry which is preliminary data.</text>
</comment>
<feature type="region of interest" description="Disordered" evidence="1">
    <location>
        <begin position="42"/>
        <end position="63"/>
    </location>
</feature>
<proteinExistence type="predicted"/>
<gene>
    <name evidence="2" type="ORF">A7U60_g3566</name>
</gene>
<evidence type="ECO:0000313" key="3">
    <source>
        <dbReference type="Proteomes" id="UP000757232"/>
    </source>
</evidence>
<name>A0A9Q5N6P3_SANBA</name>
<protein>
    <submittedName>
        <fullName evidence="2">Uncharacterized protein</fullName>
    </submittedName>
</protein>
<accession>A0A9Q5N6P3</accession>
<sequence>MSSSLSSVNLSVLGFALNSWLDGSAQLRRSLILFPLDLGNTSHDDEPPSPSQQHSSSSGDDEAPARLIDRCMRWFSKPAKDLDEVEKAILGVLDLSSSVILLKLLGSGPILPYILNPLSITLALPRKISVGSVKWPKVVLICFLLSILHEAQRTSVATGLAWLRLKRAARSDAGIGEVVLRGVKLGRKAEDEDEEEEDEPEPCVICSAGQSEAGLSDSISSLASLSTTSQSQTQPNTASADSGPLEAFCVHAPNKHPMHRSCFLAWKDAYWEARASRPIITLMSDDAVVPLPGSWQWQRALSILSALGSRIWHMTYYVPLAPSELSTSAGVDGIGDSIFTLRCLDGVDSGHGGISSEELGTMVSVWPPCPGCRSSVKLIFARARSVRRLGSARAGEGMLSQLLHVWMRSWEQLVSGRTILAKTATQVLFAAFLVSMMRMRKSHARQVLLSRGFSL</sequence>